<organism evidence="2 3">
    <name type="scientific">Dactylosporangium sucinum</name>
    <dbReference type="NCBI Taxonomy" id="1424081"/>
    <lineage>
        <taxon>Bacteria</taxon>
        <taxon>Bacillati</taxon>
        <taxon>Actinomycetota</taxon>
        <taxon>Actinomycetes</taxon>
        <taxon>Micromonosporales</taxon>
        <taxon>Micromonosporaceae</taxon>
        <taxon>Dactylosporangium</taxon>
    </lineage>
</organism>
<dbReference type="EMBL" id="BMPI01000043">
    <property type="protein sequence ID" value="GGM60192.1"/>
    <property type="molecule type" value="Genomic_DNA"/>
</dbReference>
<feature type="region of interest" description="Disordered" evidence="1">
    <location>
        <begin position="1"/>
        <end position="74"/>
    </location>
</feature>
<evidence type="ECO:0000256" key="1">
    <source>
        <dbReference type="SAM" id="MobiDB-lite"/>
    </source>
</evidence>
<sequence>MDEFDEYVEHHSTIRSGAAGRATQGEELPEGSAEQVDEELAAGWTPPGGTPPESATRPPDMTEVPDPDGSHHPL</sequence>
<accession>A0A917U705</accession>
<protein>
    <submittedName>
        <fullName evidence="2">Uncharacterized protein</fullName>
    </submittedName>
</protein>
<name>A0A917U705_9ACTN</name>
<comment type="caution">
    <text evidence="2">The sequence shown here is derived from an EMBL/GenBank/DDBJ whole genome shotgun (WGS) entry which is preliminary data.</text>
</comment>
<dbReference type="RefSeq" id="WP_190254497.1">
    <property type="nucleotide sequence ID" value="NZ_BMPI01000043.1"/>
</dbReference>
<proteinExistence type="predicted"/>
<dbReference type="Proteomes" id="UP000642070">
    <property type="component" value="Unassembled WGS sequence"/>
</dbReference>
<reference evidence="2" key="2">
    <citation type="submission" date="2020-09" db="EMBL/GenBank/DDBJ databases">
        <authorList>
            <person name="Sun Q."/>
            <person name="Ohkuma M."/>
        </authorList>
    </citation>
    <scope>NUCLEOTIDE SEQUENCE</scope>
    <source>
        <strain evidence="2">JCM 19831</strain>
    </source>
</reference>
<evidence type="ECO:0000313" key="2">
    <source>
        <dbReference type="EMBL" id="GGM60192.1"/>
    </source>
</evidence>
<gene>
    <name evidence="2" type="ORF">GCM10007977_072130</name>
</gene>
<keyword evidence="3" id="KW-1185">Reference proteome</keyword>
<reference evidence="2" key="1">
    <citation type="journal article" date="2014" name="Int. J. Syst. Evol. Microbiol.">
        <title>Complete genome sequence of Corynebacterium casei LMG S-19264T (=DSM 44701T), isolated from a smear-ripened cheese.</title>
        <authorList>
            <consortium name="US DOE Joint Genome Institute (JGI-PGF)"/>
            <person name="Walter F."/>
            <person name="Albersmeier A."/>
            <person name="Kalinowski J."/>
            <person name="Ruckert C."/>
        </authorList>
    </citation>
    <scope>NUCLEOTIDE SEQUENCE</scope>
    <source>
        <strain evidence="2">JCM 19831</strain>
    </source>
</reference>
<evidence type="ECO:0000313" key="3">
    <source>
        <dbReference type="Proteomes" id="UP000642070"/>
    </source>
</evidence>
<dbReference type="AlphaFoldDB" id="A0A917U705"/>